<dbReference type="Gene3D" id="3.10.620.30">
    <property type="match status" value="1"/>
</dbReference>
<accession>A0ABW5P6I3</accession>
<evidence type="ECO:0000313" key="5">
    <source>
        <dbReference type="Proteomes" id="UP001597475"/>
    </source>
</evidence>
<evidence type="ECO:0000256" key="2">
    <source>
        <dbReference type="SAM" id="Phobius"/>
    </source>
</evidence>
<reference evidence="5" key="1">
    <citation type="journal article" date="2019" name="Int. J. Syst. Evol. Microbiol.">
        <title>The Global Catalogue of Microorganisms (GCM) 10K type strain sequencing project: providing services to taxonomists for standard genome sequencing and annotation.</title>
        <authorList>
            <consortium name="The Broad Institute Genomics Platform"/>
            <consortium name="The Broad Institute Genome Sequencing Center for Infectious Disease"/>
            <person name="Wu L."/>
            <person name="Ma J."/>
        </authorList>
    </citation>
    <scope>NUCLEOTIDE SEQUENCE [LARGE SCALE GENOMIC DNA]</scope>
    <source>
        <strain evidence="5">KCTC 33842</strain>
    </source>
</reference>
<dbReference type="EMBL" id="JBHUMK010000049">
    <property type="protein sequence ID" value="MFD2610055.1"/>
    <property type="molecule type" value="Genomic_DNA"/>
</dbReference>
<name>A0ABW5P6I3_9DEIO</name>
<evidence type="ECO:0000259" key="3">
    <source>
        <dbReference type="SMART" id="SM00460"/>
    </source>
</evidence>
<dbReference type="Pfam" id="PF13559">
    <property type="entry name" value="DUF4129"/>
    <property type="match status" value="1"/>
</dbReference>
<dbReference type="Proteomes" id="UP001597475">
    <property type="component" value="Unassembled WGS sequence"/>
</dbReference>
<evidence type="ECO:0000256" key="1">
    <source>
        <dbReference type="SAM" id="MobiDB-lite"/>
    </source>
</evidence>
<keyword evidence="2" id="KW-1133">Transmembrane helix</keyword>
<keyword evidence="2" id="KW-0812">Transmembrane</keyword>
<keyword evidence="2" id="KW-0472">Membrane</keyword>
<dbReference type="Pfam" id="PF11992">
    <property type="entry name" value="TgpA_N"/>
    <property type="match status" value="1"/>
</dbReference>
<feature type="transmembrane region" description="Helical" evidence="2">
    <location>
        <begin position="434"/>
        <end position="454"/>
    </location>
</feature>
<gene>
    <name evidence="4" type="ORF">ACFSR9_11500</name>
</gene>
<protein>
    <submittedName>
        <fullName evidence="4">TransglutaminaseTgpA domain-containing protein</fullName>
    </submittedName>
</protein>
<dbReference type="Pfam" id="PF01841">
    <property type="entry name" value="Transglut_core"/>
    <property type="match status" value="1"/>
</dbReference>
<feature type="transmembrane region" description="Helical" evidence="2">
    <location>
        <begin position="839"/>
        <end position="860"/>
    </location>
</feature>
<comment type="caution">
    <text evidence="4">The sequence shown here is derived from an EMBL/GenBank/DDBJ whole genome shotgun (WGS) entry which is preliminary data.</text>
</comment>
<dbReference type="InterPro" id="IPR025403">
    <property type="entry name" value="TgpA-like_C"/>
</dbReference>
<dbReference type="PANTHER" id="PTHR42736:SF1">
    <property type="entry name" value="PROTEIN-GLUTAMINE GAMMA-GLUTAMYLTRANSFERASE"/>
    <property type="match status" value="1"/>
</dbReference>
<dbReference type="InterPro" id="IPR002931">
    <property type="entry name" value="Transglutaminase-like"/>
</dbReference>
<feature type="transmembrane region" description="Helical" evidence="2">
    <location>
        <begin position="466"/>
        <end position="485"/>
    </location>
</feature>
<dbReference type="InterPro" id="IPR052901">
    <property type="entry name" value="Bact_TGase-like"/>
</dbReference>
<dbReference type="InterPro" id="IPR021878">
    <property type="entry name" value="TgpA_N"/>
</dbReference>
<feature type="transmembrane region" description="Helical" evidence="2">
    <location>
        <begin position="365"/>
        <end position="398"/>
    </location>
</feature>
<evidence type="ECO:0000313" key="4">
    <source>
        <dbReference type="EMBL" id="MFD2610055.1"/>
    </source>
</evidence>
<feature type="transmembrane region" description="Helical" evidence="2">
    <location>
        <begin position="12"/>
        <end position="34"/>
    </location>
</feature>
<dbReference type="RefSeq" id="WP_386845918.1">
    <property type="nucleotide sequence ID" value="NZ_JBHUMK010000049.1"/>
</dbReference>
<sequence>MTTPARLRPRPTRFGLGFLGLTVLTLVGCVNYALSLGYGLTFLLAGVWIMLAAQALRAARGVGLTWRPGAPVTAGESATFTAQVSTSGPLTPVQVQAQSTQGEAVTAWAAAQSEGTALVHLPVPARVRGSLGLKDARLNVHDPLGLWRVAVALPLPDPVTVWPAPEVGAPPPPVRPAPGGGESTRRTRGDEDFAGLRPYQSGDSPRQIAWKQVARTGQLLTRETDAPQGTALHLNWADTTGDPETRLARLAAWVARARHSGAPFALGLPGRTLPAGQGEAHAAAALTLLAGHAPLLEVPAPPRPEKTAPPPLDPARWRFTLLALGVSLLPMLLRQPLWASALTYGVLAYTAGRTRRDWPPLSPVVLAGLVTLGGVLLNAHFGTLLGAGGGAAILGLLLSLKAAETRTVRDARLLSLLGLFMTGTHFFTDQGPLTALHALVATVFLLAAASRWVVPAGAETGRPLRRAARLLGLALPLAAVLFVLFPRPDGPLWQLPLSGGAQTGLANEISAGEFSTLAQSDAVAFRADFKGAVPPPSDRYWRGPVYEAYDGLKWTQVRVTGSAPSMQETGPRWRYALTLEPNGTPWLLALDTPVSVPGGAVLSSAFQAATFRPAGTRTRYALESAPALRGVTEDARRLGMNVYLPPQSPRARALGESWRTLSPEQRVQAGLAFLRQGGFSYTLSPPTLPAQDRVDAFLFGSKRGFCEHYASAFAVLMRAAGLPTRIVGGYLGGQINPDGGYLIVRQRDAHAWTEVWLPEQGWVRVDPTAVIAPARVNANVGTALVQPGAQQAAAPGPLERARLKLDAWQNRWNDLVVGYDGEQQRGLLTRLGLGQVGSAPYLLALLLLVAGAFWPALAFLRRQDRPRDPALRALHDLSVRLRLPRAPGETAGAYLRRAGQARPDLAPALDDLLDAYQRARYSPGDPAQARRDLLAALARVKR</sequence>
<organism evidence="4 5">
    <name type="scientific">Deinococcus taklimakanensis</name>
    <dbReference type="NCBI Taxonomy" id="536443"/>
    <lineage>
        <taxon>Bacteria</taxon>
        <taxon>Thermotogati</taxon>
        <taxon>Deinococcota</taxon>
        <taxon>Deinococci</taxon>
        <taxon>Deinococcales</taxon>
        <taxon>Deinococcaceae</taxon>
        <taxon>Deinococcus</taxon>
    </lineage>
</organism>
<dbReference type="PANTHER" id="PTHR42736">
    <property type="entry name" value="PROTEIN-GLUTAMINE GAMMA-GLUTAMYLTRANSFERASE"/>
    <property type="match status" value="1"/>
</dbReference>
<dbReference type="SUPFAM" id="SSF54001">
    <property type="entry name" value="Cysteine proteinases"/>
    <property type="match status" value="1"/>
</dbReference>
<keyword evidence="5" id="KW-1185">Reference proteome</keyword>
<feature type="transmembrane region" description="Helical" evidence="2">
    <location>
        <begin position="410"/>
        <end position="428"/>
    </location>
</feature>
<dbReference type="SMART" id="SM00460">
    <property type="entry name" value="TGc"/>
    <property type="match status" value="1"/>
</dbReference>
<dbReference type="PROSITE" id="PS51257">
    <property type="entry name" value="PROKAR_LIPOPROTEIN"/>
    <property type="match status" value="1"/>
</dbReference>
<dbReference type="InterPro" id="IPR038765">
    <property type="entry name" value="Papain-like_cys_pep_sf"/>
</dbReference>
<feature type="region of interest" description="Disordered" evidence="1">
    <location>
        <begin position="166"/>
        <end position="205"/>
    </location>
</feature>
<feature type="domain" description="Transglutaminase-like" evidence="3">
    <location>
        <begin position="698"/>
        <end position="769"/>
    </location>
</feature>
<proteinExistence type="predicted"/>